<sequence>YFEPMFSFSANIEDHFSVKMEQNVSHENGQEGPQITEMIVFDLLLLSVDCISVLGMLAVQVERDPKTGATVVTSVAPMATPADHPNATTVFDDGRKSIHAVGGTGCQPSTEELGQILSAIDGVGMKALIEHCAVRHEEDKQEERRVTALRDIEGAVETIEDQQLEEGPVTLLFLGYADATTSLGESQEDGEGMLTVERVIITEDGEEHVIGPDTSALCKEAAQEARKESQAEGDKEQHNSSPPTRASGEESSKHKTCQCCSVM</sequence>
<keyword evidence="4" id="KW-1185">Reference proteome</keyword>
<dbReference type="InterPro" id="IPR004965">
    <property type="entry name" value="Paralemmin"/>
</dbReference>
<dbReference type="GO" id="GO:0008360">
    <property type="term" value="P:regulation of cell shape"/>
    <property type="evidence" value="ECO:0007669"/>
    <property type="project" value="InterPro"/>
</dbReference>
<organism evidence="3 4">
    <name type="scientific">Echeneis naucrates</name>
    <name type="common">Live sharksucker</name>
    <dbReference type="NCBI Taxonomy" id="173247"/>
    <lineage>
        <taxon>Eukaryota</taxon>
        <taxon>Metazoa</taxon>
        <taxon>Chordata</taxon>
        <taxon>Craniata</taxon>
        <taxon>Vertebrata</taxon>
        <taxon>Euteleostomi</taxon>
        <taxon>Actinopterygii</taxon>
        <taxon>Neopterygii</taxon>
        <taxon>Teleostei</taxon>
        <taxon>Neoteleostei</taxon>
        <taxon>Acanthomorphata</taxon>
        <taxon>Carangaria</taxon>
        <taxon>Carangiformes</taxon>
        <taxon>Echeneidae</taxon>
        <taxon>Echeneis</taxon>
    </lineage>
</organism>
<name>A0A665VYX5_ECHNA</name>
<feature type="region of interest" description="Disordered" evidence="2">
    <location>
        <begin position="219"/>
        <end position="263"/>
    </location>
</feature>
<evidence type="ECO:0000313" key="3">
    <source>
        <dbReference type="Ensembl" id="ENSENLP00000037024.1"/>
    </source>
</evidence>
<feature type="compositionally biased region" description="Basic and acidic residues" evidence="2">
    <location>
        <begin position="221"/>
        <end position="238"/>
    </location>
</feature>
<keyword evidence="1" id="KW-0175">Coiled coil</keyword>
<reference evidence="3" key="1">
    <citation type="submission" date="2021-04" db="EMBL/GenBank/DDBJ databases">
        <authorList>
            <consortium name="Wellcome Sanger Institute Data Sharing"/>
        </authorList>
    </citation>
    <scope>NUCLEOTIDE SEQUENCE [LARGE SCALE GENOMIC DNA]</scope>
</reference>
<proteinExistence type="predicted"/>
<dbReference type="InParanoid" id="A0A665VYX5"/>
<dbReference type="Ensembl" id="ENSENLT00000038013.1">
    <property type="protein sequence ID" value="ENSENLP00000037024.1"/>
    <property type="gene ID" value="ENSENLG00000016069.1"/>
</dbReference>
<evidence type="ECO:0000256" key="1">
    <source>
        <dbReference type="ARBA" id="ARBA00023054"/>
    </source>
</evidence>
<accession>A0A665VYX5</accession>
<evidence type="ECO:0000313" key="4">
    <source>
        <dbReference type="Proteomes" id="UP000472264"/>
    </source>
</evidence>
<protein>
    <submittedName>
        <fullName evidence="3">Uncharacterized protein</fullName>
    </submittedName>
</protein>
<evidence type="ECO:0000256" key="2">
    <source>
        <dbReference type="SAM" id="MobiDB-lite"/>
    </source>
</evidence>
<dbReference type="Pfam" id="PF03285">
    <property type="entry name" value="Paralemmin"/>
    <property type="match status" value="1"/>
</dbReference>
<dbReference type="Proteomes" id="UP000472264">
    <property type="component" value="Chromosome 8"/>
</dbReference>
<reference evidence="3" key="2">
    <citation type="submission" date="2025-08" db="UniProtKB">
        <authorList>
            <consortium name="Ensembl"/>
        </authorList>
    </citation>
    <scope>IDENTIFICATION</scope>
</reference>
<reference evidence="3" key="3">
    <citation type="submission" date="2025-09" db="UniProtKB">
        <authorList>
            <consortium name="Ensembl"/>
        </authorList>
    </citation>
    <scope>IDENTIFICATION</scope>
</reference>
<dbReference type="GO" id="GO:0016020">
    <property type="term" value="C:membrane"/>
    <property type="evidence" value="ECO:0007669"/>
    <property type="project" value="InterPro"/>
</dbReference>
<dbReference type="AlphaFoldDB" id="A0A665VYX5"/>
<dbReference type="OMA" id="TTIFDDG"/>